<dbReference type="PRINTS" id="PR00111">
    <property type="entry name" value="ABHYDROLASE"/>
</dbReference>
<dbReference type="AlphaFoldDB" id="A0A381QQ99"/>
<keyword evidence="1" id="KW-0378">Hydrolase</keyword>
<dbReference type="Pfam" id="PF00561">
    <property type="entry name" value="Abhydrolase_1"/>
    <property type="match status" value="1"/>
</dbReference>
<dbReference type="InterPro" id="IPR000073">
    <property type="entry name" value="AB_hydrolase_1"/>
</dbReference>
<gene>
    <name evidence="3" type="ORF">METZ01_LOCUS34375</name>
</gene>
<dbReference type="PANTHER" id="PTHR46118:SF4">
    <property type="entry name" value="PROTEIN ABHD11"/>
    <property type="match status" value="1"/>
</dbReference>
<dbReference type="PANTHER" id="PTHR46118">
    <property type="entry name" value="PROTEIN ABHD11"/>
    <property type="match status" value="1"/>
</dbReference>
<evidence type="ECO:0000259" key="2">
    <source>
        <dbReference type="Pfam" id="PF00561"/>
    </source>
</evidence>
<proteinExistence type="predicted"/>
<sequence length="235" mass="27248">MGSSDNWLLHGKLFAKTFNVFIIDQMNHGNSPHSQSINYKTLTIDLFNFIKSKNLSKVNIIGHSMGGKVAMKFALDYEHLVNKLVIVDIAPKKYSNNLNFNYIIQGINSMNVDRISTRKEADHLLSKYVSERYIRIFLLKNLKRNSLKSFFWKSNMKLITNSIKDLYSDISNDSTSYSNVLFVKGEKSNYILDNDWDNIISLFPKAKLLTINNSGHWVHFDNPEEFYLNVMSFLK</sequence>
<evidence type="ECO:0000313" key="3">
    <source>
        <dbReference type="EMBL" id="SUZ81521.1"/>
    </source>
</evidence>
<dbReference type="SUPFAM" id="SSF53474">
    <property type="entry name" value="alpha/beta-Hydrolases"/>
    <property type="match status" value="1"/>
</dbReference>
<organism evidence="3">
    <name type="scientific">marine metagenome</name>
    <dbReference type="NCBI Taxonomy" id="408172"/>
    <lineage>
        <taxon>unclassified sequences</taxon>
        <taxon>metagenomes</taxon>
        <taxon>ecological metagenomes</taxon>
    </lineage>
</organism>
<dbReference type="InterPro" id="IPR029058">
    <property type="entry name" value="AB_hydrolase_fold"/>
</dbReference>
<dbReference type="Gene3D" id="3.40.50.1820">
    <property type="entry name" value="alpha/beta hydrolase"/>
    <property type="match status" value="1"/>
</dbReference>
<evidence type="ECO:0000256" key="1">
    <source>
        <dbReference type="ARBA" id="ARBA00022801"/>
    </source>
</evidence>
<feature type="domain" description="AB hydrolase-1" evidence="2">
    <location>
        <begin position="2"/>
        <end position="223"/>
    </location>
</feature>
<accession>A0A381QQ99</accession>
<reference evidence="3" key="1">
    <citation type="submission" date="2018-05" db="EMBL/GenBank/DDBJ databases">
        <authorList>
            <person name="Lanie J.A."/>
            <person name="Ng W.-L."/>
            <person name="Kazmierczak K.M."/>
            <person name="Andrzejewski T.M."/>
            <person name="Davidsen T.M."/>
            <person name="Wayne K.J."/>
            <person name="Tettelin H."/>
            <person name="Glass J.I."/>
            <person name="Rusch D."/>
            <person name="Podicherti R."/>
            <person name="Tsui H.-C.T."/>
            <person name="Winkler M.E."/>
        </authorList>
    </citation>
    <scope>NUCLEOTIDE SEQUENCE</scope>
</reference>
<name>A0A381QQ99_9ZZZZ</name>
<protein>
    <recommendedName>
        <fullName evidence="2">AB hydrolase-1 domain-containing protein</fullName>
    </recommendedName>
</protein>
<dbReference type="EMBL" id="UINC01001471">
    <property type="protein sequence ID" value="SUZ81521.1"/>
    <property type="molecule type" value="Genomic_DNA"/>
</dbReference>
<dbReference type="GO" id="GO:0016787">
    <property type="term" value="F:hydrolase activity"/>
    <property type="evidence" value="ECO:0007669"/>
    <property type="project" value="UniProtKB-KW"/>
</dbReference>